<keyword evidence="2" id="KW-1185">Reference proteome</keyword>
<reference evidence="1" key="2">
    <citation type="submission" date="2023-04" db="EMBL/GenBank/DDBJ databases">
        <authorList>
            <person name="Bruccoleri R.E."/>
            <person name="Oakeley E.J."/>
            <person name="Faust A.-M."/>
            <person name="Dessus-Babus S."/>
            <person name="Altorfer M."/>
            <person name="Burckhardt D."/>
            <person name="Oertli M."/>
            <person name="Naumann U."/>
            <person name="Petersen F."/>
            <person name="Wong J."/>
        </authorList>
    </citation>
    <scope>NUCLEOTIDE SEQUENCE</scope>
    <source>
        <strain evidence="1">GSM-AAB239-AS_SAM_17_03QT</strain>
        <tissue evidence="1">Leaf</tissue>
    </source>
</reference>
<reference evidence="1" key="1">
    <citation type="journal article" date="2023" name="GigaByte">
        <title>Genome assembly of the bearded iris, Iris pallida Lam.</title>
        <authorList>
            <person name="Bruccoleri R.E."/>
            <person name="Oakeley E.J."/>
            <person name="Faust A.M.E."/>
            <person name="Altorfer M."/>
            <person name="Dessus-Babus S."/>
            <person name="Burckhardt D."/>
            <person name="Oertli M."/>
            <person name="Naumann U."/>
            <person name="Petersen F."/>
            <person name="Wong J."/>
        </authorList>
    </citation>
    <scope>NUCLEOTIDE SEQUENCE</scope>
    <source>
        <strain evidence="1">GSM-AAB239-AS_SAM_17_03QT</strain>
    </source>
</reference>
<evidence type="ECO:0000313" key="1">
    <source>
        <dbReference type="EMBL" id="KAJ6850555.1"/>
    </source>
</evidence>
<accession>A0AAX6IDV6</accession>
<evidence type="ECO:0000313" key="2">
    <source>
        <dbReference type="Proteomes" id="UP001140949"/>
    </source>
</evidence>
<protein>
    <submittedName>
        <fullName evidence="1">Uncharacterized protein</fullName>
    </submittedName>
</protein>
<sequence length="37" mass="4083">MSVREWSLDCGLDQSVNFVLGFGNFVGNSITVSKEMD</sequence>
<dbReference type="Proteomes" id="UP001140949">
    <property type="component" value="Unassembled WGS sequence"/>
</dbReference>
<organism evidence="1 2">
    <name type="scientific">Iris pallida</name>
    <name type="common">Sweet iris</name>
    <dbReference type="NCBI Taxonomy" id="29817"/>
    <lineage>
        <taxon>Eukaryota</taxon>
        <taxon>Viridiplantae</taxon>
        <taxon>Streptophyta</taxon>
        <taxon>Embryophyta</taxon>
        <taxon>Tracheophyta</taxon>
        <taxon>Spermatophyta</taxon>
        <taxon>Magnoliopsida</taxon>
        <taxon>Liliopsida</taxon>
        <taxon>Asparagales</taxon>
        <taxon>Iridaceae</taxon>
        <taxon>Iridoideae</taxon>
        <taxon>Irideae</taxon>
        <taxon>Iris</taxon>
    </lineage>
</organism>
<proteinExistence type="predicted"/>
<gene>
    <name evidence="1" type="ORF">M6B38_263450</name>
</gene>
<name>A0AAX6IDV6_IRIPA</name>
<dbReference type="EMBL" id="JANAVB010002796">
    <property type="protein sequence ID" value="KAJ6850555.1"/>
    <property type="molecule type" value="Genomic_DNA"/>
</dbReference>
<comment type="caution">
    <text evidence="1">The sequence shown here is derived from an EMBL/GenBank/DDBJ whole genome shotgun (WGS) entry which is preliminary data.</text>
</comment>
<dbReference type="AlphaFoldDB" id="A0AAX6IDV6"/>